<comment type="caution">
    <text evidence="2">The sequence shown here is derived from an EMBL/GenBank/DDBJ whole genome shotgun (WGS) entry which is preliminary data.</text>
</comment>
<protein>
    <submittedName>
        <fullName evidence="2">Uncharacterized protein</fullName>
    </submittedName>
</protein>
<dbReference type="VEuPathDB" id="GiardiaDB:GMRT_11046"/>
<evidence type="ECO:0000256" key="1">
    <source>
        <dbReference type="SAM" id="MobiDB-lite"/>
    </source>
</evidence>
<dbReference type="EMBL" id="VDLU01000004">
    <property type="protein sequence ID" value="TNJ27166.1"/>
    <property type="molecule type" value="Genomic_DNA"/>
</dbReference>
<name>A0A4Z1SN71_GIAMU</name>
<reference evidence="2 3" key="1">
    <citation type="submission" date="2019-05" db="EMBL/GenBank/DDBJ databases">
        <title>The compact genome of Giardia muris reveals important steps in the evolution of intestinal protozoan parasites.</title>
        <authorList>
            <person name="Xu F."/>
            <person name="Jimenez-Gonzalez A."/>
            <person name="Einarsson E."/>
            <person name="Astvaldsson A."/>
            <person name="Peirasmaki D."/>
            <person name="Eckmann L."/>
            <person name="Andersson J.O."/>
            <person name="Svard S.G."/>
            <person name="Jerlstrom-Hultqvist J."/>
        </authorList>
    </citation>
    <scope>NUCLEOTIDE SEQUENCE [LARGE SCALE GENOMIC DNA]</scope>
    <source>
        <strain evidence="2 3">Roberts-Thomson</strain>
    </source>
</reference>
<dbReference type="SUPFAM" id="SSF50969">
    <property type="entry name" value="YVTN repeat-like/Quinoprotein amine dehydrogenase"/>
    <property type="match status" value="1"/>
</dbReference>
<feature type="region of interest" description="Disordered" evidence="1">
    <location>
        <begin position="71"/>
        <end position="98"/>
    </location>
</feature>
<keyword evidence="3" id="KW-1185">Reference proteome</keyword>
<organism evidence="2 3">
    <name type="scientific">Giardia muris</name>
    <dbReference type="NCBI Taxonomy" id="5742"/>
    <lineage>
        <taxon>Eukaryota</taxon>
        <taxon>Metamonada</taxon>
        <taxon>Diplomonadida</taxon>
        <taxon>Hexamitidae</taxon>
        <taxon>Giardiinae</taxon>
        <taxon>Giardia</taxon>
    </lineage>
</organism>
<proteinExistence type="predicted"/>
<dbReference type="SMART" id="SM00667">
    <property type="entry name" value="LisH"/>
    <property type="match status" value="1"/>
</dbReference>
<accession>A0A4Z1SN71</accession>
<dbReference type="InterPro" id="IPR011044">
    <property type="entry name" value="Quino_amine_DH_bsu"/>
</dbReference>
<dbReference type="Proteomes" id="UP000315496">
    <property type="component" value="Chromosome 4"/>
</dbReference>
<evidence type="ECO:0000313" key="2">
    <source>
        <dbReference type="EMBL" id="TNJ27166.1"/>
    </source>
</evidence>
<gene>
    <name evidence="2" type="ORF">GMRT_11046</name>
</gene>
<feature type="compositionally biased region" description="Basic and acidic residues" evidence="1">
    <location>
        <begin position="71"/>
        <end position="84"/>
    </location>
</feature>
<evidence type="ECO:0000313" key="3">
    <source>
        <dbReference type="Proteomes" id="UP000315496"/>
    </source>
</evidence>
<dbReference type="Gene3D" id="1.20.960.30">
    <property type="match status" value="1"/>
</dbReference>
<dbReference type="AlphaFoldDB" id="A0A4Z1SN71"/>
<dbReference type="PROSITE" id="PS50896">
    <property type="entry name" value="LISH"/>
    <property type="match status" value="1"/>
</dbReference>
<dbReference type="InterPro" id="IPR006594">
    <property type="entry name" value="LisH"/>
</dbReference>
<sequence>MQSEDVPYLVFNYFRECGYLHSAAALACEARLDIRDSTLERLRPDLLRLLLARGLAHSDLEQLLLGVKNEDKVEKEERDGEEKPGPTSPSAQARLQQRWRQRPVSLTKYTVTKQLAGVDPSDVRILVLPTEPSSSVTECVLFLYSTGVMSIELPSRQVIGELEMGLTRTKDLAIISPDGQSVALTTDTGRVYLLHSQSLSVLYDTQLRGIPTSVSFSTEWTLSFCLEDGSAVLLSRPIASRSKLQADLTIPALHPYIQEKYGGIHWDFCVFQRTPLGSAMDTSSYFYCIGDEFLALASSQGMVQVTVPSPHVPTDVFPVYFDVTRLLERISDAPLQILALLFCVSKPDLVCLTNHGLVFLPVKPDSGEYWTILGQPGSPYVEVLAIGGRLYLSCQLDGNLVLISIPTGTIALQLPLPNQTLRAVASLDQGLTETPSLLVHFDSQVMLIRLFSDMSTKESTRLNVTETKVLLDTATGVMSSAAGCAYALTQGLDLVRLACTGAHVE</sequence>
<dbReference type="OrthoDB" id="1367865at2759"/>